<accession>A0A6J5DXP2</accession>
<name>A0A6J5DXP2_9BURK</name>
<evidence type="ECO:0000313" key="3">
    <source>
        <dbReference type="EMBL" id="CAB3757645.1"/>
    </source>
</evidence>
<feature type="region of interest" description="Disordered" evidence="1">
    <location>
        <begin position="41"/>
        <end position="62"/>
    </location>
</feature>
<protein>
    <recommendedName>
        <fullName evidence="5">Carboxypeptidase regulatory-like domain-containing protein</fullName>
    </recommendedName>
</protein>
<dbReference type="EMBL" id="CADIKH010000013">
    <property type="protein sequence ID" value="CAB3757645.1"/>
    <property type="molecule type" value="Genomic_DNA"/>
</dbReference>
<feature type="chain" id="PRO_5026931415" description="Carboxypeptidase regulatory-like domain-containing protein" evidence="2">
    <location>
        <begin position="32"/>
        <end position="167"/>
    </location>
</feature>
<dbReference type="AlphaFoldDB" id="A0A6J5DXP2"/>
<keyword evidence="4" id="KW-1185">Reference proteome</keyword>
<dbReference type="Proteomes" id="UP000494363">
    <property type="component" value="Unassembled WGS sequence"/>
</dbReference>
<dbReference type="SUPFAM" id="SSF49452">
    <property type="entry name" value="Starch-binding domain-like"/>
    <property type="match status" value="1"/>
</dbReference>
<gene>
    <name evidence="3" type="ORF">LMG29542_03102</name>
</gene>
<reference evidence="3 4" key="1">
    <citation type="submission" date="2020-04" db="EMBL/GenBank/DDBJ databases">
        <authorList>
            <person name="De Canck E."/>
        </authorList>
    </citation>
    <scope>NUCLEOTIDE SEQUENCE [LARGE SCALE GENOMIC DNA]</scope>
    <source>
        <strain evidence="3 4">LMG 29542</strain>
    </source>
</reference>
<organism evidence="3 4">
    <name type="scientific">Paraburkholderia humisilvae</name>
    <dbReference type="NCBI Taxonomy" id="627669"/>
    <lineage>
        <taxon>Bacteria</taxon>
        <taxon>Pseudomonadati</taxon>
        <taxon>Pseudomonadota</taxon>
        <taxon>Betaproteobacteria</taxon>
        <taxon>Burkholderiales</taxon>
        <taxon>Burkholderiaceae</taxon>
        <taxon>Paraburkholderia</taxon>
    </lineage>
</organism>
<evidence type="ECO:0000313" key="4">
    <source>
        <dbReference type="Proteomes" id="UP000494363"/>
    </source>
</evidence>
<evidence type="ECO:0000256" key="1">
    <source>
        <dbReference type="SAM" id="MobiDB-lite"/>
    </source>
</evidence>
<dbReference type="Gene3D" id="2.60.40.1120">
    <property type="entry name" value="Carboxypeptidase-like, regulatory domain"/>
    <property type="match status" value="1"/>
</dbReference>
<feature type="compositionally biased region" description="Polar residues" evidence="1">
    <location>
        <begin position="43"/>
        <end position="62"/>
    </location>
</feature>
<dbReference type="RefSeq" id="WP_175227345.1">
    <property type="nucleotide sequence ID" value="NZ_CADIKH010000013.1"/>
</dbReference>
<keyword evidence="2" id="KW-0732">Signal</keyword>
<proteinExistence type="predicted"/>
<feature type="signal peptide" evidence="2">
    <location>
        <begin position="1"/>
        <end position="31"/>
    </location>
</feature>
<dbReference type="InterPro" id="IPR013784">
    <property type="entry name" value="Carb-bd-like_fold"/>
</dbReference>
<evidence type="ECO:0008006" key="5">
    <source>
        <dbReference type="Google" id="ProtNLM"/>
    </source>
</evidence>
<evidence type="ECO:0000256" key="2">
    <source>
        <dbReference type="SAM" id="SignalP"/>
    </source>
</evidence>
<dbReference type="GO" id="GO:0030246">
    <property type="term" value="F:carbohydrate binding"/>
    <property type="evidence" value="ECO:0007669"/>
    <property type="project" value="InterPro"/>
</dbReference>
<sequence length="167" mass="17495">MEKHQQYFPRRLAAVVAAAALSLGFASGAFAQGANGVTGGSTGDNTSAGNVNGNGLPQIQQQGGVSYTSGGVGLDESHALRAAEHDWPLSLRFTGPTSDYLADVHVKIADTHSGDVLSATSRGPYMLVKLPPGRYTVQASYEDRAQTRSITVPAKGTTKADFSWQTQ</sequence>
<dbReference type="Pfam" id="PF13620">
    <property type="entry name" value="CarboxypepD_reg"/>
    <property type="match status" value="1"/>
</dbReference>